<accession>A0A2C9CE43</accession>
<reference evidence="2" key="1">
    <citation type="submission" date="2017-10" db="EMBL/GenBank/DDBJ databases">
        <authorList>
            <person name="Frank J."/>
        </authorList>
    </citation>
    <scope>NUCLEOTIDE SEQUENCE [LARGE SCALE GENOMIC DNA]</scope>
</reference>
<dbReference type="KEGG" id="kst:KSMBR1_1348"/>
<gene>
    <name evidence="1" type="ORF">KSMBR1_1348</name>
</gene>
<evidence type="ECO:0000313" key="2">
    <source>
        <dbReference type="Proteomes" id="UP000221734"/>
    </source>
</evidence>
<keyword evidence="2" id="KW-1185">Reference proteome</keyword>
<proteinExistence type="predicted"/>
<evidence type="ECO:0000313" key="1">
    <source>
        <dbReference type="EMBL" id="SOH03848.1"/>
    </source>
</evidence>
<protein>
    <submittedName>
        <fullName evidence="1">Uncharacterized protein</fullName>
    </submittedName>
</protein>
<dbReference type="Proteomes" id="UP000221734">
    <property type="component" value="Chromosome Kuenenia_stuttgartiensis_MBR1"/>
</dbReference>
<dbReference type="InterPro" id="IPR008763">
    <property type="entry name" value="Peptidase_S55"/>
</dbReference>
<sequence>MKSLSLNRYFLFVFFAASAFFASLSNPQSLLAQESFMGIDEIKPGMKGFGKTVFSGDSIENFSVEVLGVLKNWETKADLILIKMTGGPLEETGIIAGMSGSPVYIDNRLIGAVAYGWSFSKEAIAGVSPINEMKSTLFDLPEENGSKLFPSPEWELPLPPANTGEIIPQTSLPKIQDEAINHPGHGIKIAPIISPLIVSGFSGRALEEMNPFFSAYNLYPLQGGSYAATSATYPTRLVPGASVAAVLIKGDLNAAVVGTVTYVDGDQVLAFGHPFLHAGTTNIPMATAHVFAILSSHSNSVKMASPVEIIGQINQDRRSGVAGTIGTFSRMIPCRIAVDGTQNIEYSFEIVDNKLLTPVLVLMAAQGAVAATEKKLGERCVDIQLFAKIDGYEKPLILKNSYYEFNQTWFSIDEIAQCFAMVINNQFQEITVQEIDLKINILNLRQTASIEAIQARNNYVRPGDELSLDVLLKPYTGNDIYKTIQIKIPEDVLPGDLLEITACDAKFSKSLDMGRAAGRHLPVNFEQLLDDVCDMERNNNLIVRVLLSKNGLTYKGEGLPSLPQSIFSIMNNVGQSGIGPLMGEIITKVPTKYVLNGKQSIHVLVK</sequence>
<dbReference type="AlphaFoldDB" id="A0A2C9CE43"/>
<organism evidence="1 2">
    <name type="scientific">Kuenenia stuttgartiensis</name>
    <dbReference type="NCBI Taxonomy" id="174633"/>
    <lineage>
        <taxon>Bacteria</taxon>
        <taxon>Pseudomonadati</taxon>
        <taxon>Planctomycetota</taxon>
        <taxon>Candidatus Brocadiia</taxon>
        <taxon>Candidatus Brocadiales</taxon>
        <taxon>Candidatus Brocadiaceae</taxon>
        <taxon>Candidatus Kuenenia</taxon>
    </lineage>
</organism>
<name>A0A2C9CE43_KUEST</name>
<dbReference type="EMBL" id="LT934425">
    <property type="protein sequence ID" value="SOH03848.1"/>
    <property type="molecule type" value="Genomic_DNA"/>
</dbReference>
<dbReference type="Pfam" id="PF05580">
    <property type="entry name" value="Peptidase_S55"/>
    <property type="match status" value="1"/>
</dbReference>
<dbReference type="PROSITE" id="PS51494">
    <property type="entry name" value="SPOIVB"/>
    <property type="match status" value="1"/>
</dbReference>